<gene>
    <name evidence="11" type="ORF">EMPS_10163</name>
</gene>
<dbReference type="OrthoDB" id="3361892at2759"/>
<evidence type="ECO:0000256" key="2">
    <source>
        <dbReference type="ARBA" id="ARBA00013184"/>
    </source>
</evidence>
<evidence type="ECO:0000256" key="1">
    <source>
        <dbReference type="ARBA" id="ARBA00004123"/>
    </source>
</evidence>
<reference evidence="11" key="2">
    <citation type="journal article" date="2022" name="Microbiol. Resour. Announc.">
        <title>Whole-Genome Sequence of Entomortierella parvispora E1425, a Mucoromycotan Fungus Associated with Burkholderiaceae-Related Endosymbiotic Bacteria.</title>
        <authorList>
            <person name="Herlambang A."/>
            <person name="Guo Y."/>
            <person name="Takashima Y."/>
            <person name="Narisawa K."/>
            <person name="Ohta H."/>
            <person name="Nishizawa T."/>
        </authorList>
    </citation>
    <scope>NUCLEOTIDE SEQUENCE</scope>
    <source>
        <strain evidence="11">E1425</strain>
    </source>
</reference>
<dbReference type="AlphaFoldDB" id="A0A9P3HJE0"/>
<dbReference type="PANTHER" id="PTHR31571">
    <property type="entry name" value="ALTERED INHERITANCE OF MITOCHONDRIA PROTEIN 6"/>
    <property type="match status" value="1"/>
</dbReference>
<feature type="compositionally biased region" description="Low complexity" evidence="10">
    <location>
        <begin position="387"/>
        <end position="422"/>
    </location>
</feature>
<evidence type="ECO:0000256" key="9">
    <source>
        <dbReference type="ARBA" id="ARBA00048940"/>
    </source>
</evidence>
<reference evidence="11" key="1">
    <citation type="submission" date="2021-11" db="EMBL/GenBank/DDBJ databases">
        <authorList>
            <person name="Herlambang A."/>
            <person name="Guo Y."/>
            <person name="Takashima Y."/>
            <person name="Nishizawa T."/>
        </authorList>
    </citation>
    <scope>NUCLEOTIDE SEQUENCE</scope>
    <source>
        <strain evidence="11">E1425</strain>
    </source>
</reference>
<evidence type="ECO:0000256" key="6">
    <source>
        <dbReference type="ARBA" id="ARBA00023015"/>
    </source>
</evidence>
<keyword evidence="4" id="KW-0227">DNA damage</keyword>
<dbReference type="EMBL" id="BQFW01000014">
    <property type="protein sequence ID" value="GJJ77804.1"/>
    <property type="molecule type" value="Genomic_DNA"/>
</dbReference>
<dbReference type="GO" id="GO:0006974">
    <property type="term" value="P:DNA damage response"/>
    <property type="evidence" value="ECO:0007669"/>
    <property type="project" value="UniProtKB-KW"/>
</dbReference>
<dbReference type="GO" id="GO:0032931">
    <property type="term" value="F:histone H3K56 acetyltransferase activity"/>
    <property type="evidence" value="ECO:0007669"/>
    <property type="project" value="TreeGrafter"/>
</dbReference>
<dbReference type="Pfam" id="PF08214">
    <property type="entry name" value="HAT_KAT11"/>
    <property type="match status" value="1"/>
</dbReference>
<feature type="compositionally biased region" description="Polar residues" evidence="10">
    <location>
        <begin position="24"/>
        <end position="35"/>
    </location>
</feature>
<comment type="catalytic activity">
    <reaction evidence="9">
        <text>L-lysyl-[histone] + acetyl-CoA = N(6)-acetyl-L-lysyl-[histone] + CoA + H(+)</text>
        <dbReference type="Rhea" id="RHEA:21992"/>
        <dbReference type="Rhea" id="RHEA-COMP:9845"/>
        <dbReference type="Rhea" id="RHEA-COMP:11338"/>
        <dbReference type="ChEBI" id="CHEBI:15378"/>
        <dbReference type="ChEBI" id="CHEBI:29969"/>
        <dbReference type="ChEBI" id="CHEBI:57287"/>
        <dbReference type="ChEBI" id="CHEBI:57288"/>
        <dbReference type="ChEBI" id="CHEBI:61930"/>
        <dbReference type="EC" id="2.3.1.48"/>
    </reaction>
    <physiologicalReaction direction="left-to-right" evidence="9">
        <dbReference type="Rhea" id="RHEA:21993"/>
    </physiologicalReaction>
</comment>
<sequence length="614" mass="66366">MTDCIFDSTDPVLGVIAQELASSGHATTSTHAEPTNSGNSNGSSDSKSSTFVFRLESFLTRARPCQKLFPSHVQKQRYEKVTVQERLIMLSVAEEETSKKDHQNGKDGVLVAGMEVLEYTLYPHPSSATESSSTTASRKGAQSVERIVYVAKVDTSGYWPPPSVNGANGVDIKKVKSPTQSLVQGYLKAVRDGQLNKGDDNTRGRVVTSKTSLFVFARAQPQYLFANSADNEKKRVLDDRGLVRWWKNMLGSVFVSPLNATTSADTISSASSLKAYWFIPGVDSERQAMGVIRQQYPPQSLSTGGFTWTYGYPDKESTEKASTLIPQFPDDPKSRMMRSASCQNGNVDIRTFWELTAIGEESGAGKITGFFRVLMEAQDKEAAADQGTGTEAESTTSASTEAEAESTTSASTEAETESTAGTVPESVLVVSGSEGQYTKMFNFLLNLDFRTLEQARESTTRWTSQIQTWTRPPLVIDSSPAENERQEEGKEPDTSAVATVDTTLQQLYQRRLWIQVKALKVDLPLKGASTDSQSSTFQASSSGVQVLGAGLIKRKPATADPSSSGVATAPAVNVLGAGLIKRKSPTTTPSTVDSSAPPVNMLGASFIKKRKIDP</sequence>
<dbReference type="Proteomes" id="UP000827284">
    <property type="component" value="Unassembled WGS sequence"/>
</dbReference>
<feature type="region of interest" description="Disordered" evidence="10">
    <location>
        <begin position="24"/>
        <end position="47"/>
    </location>
</feature>
<name>A0A9P3HJE0_9FUNG</name>
<comment type="subcellular location">
    <subcellularLocation>
        <location evidence="1">Nucleus</location>
    </subcellularLocation>
</comment>
<evidence type="ECO:0000256" key="4">
    <source>
        <dbReference type="ARBA" id="ARBA00022763"/>
    </source>
</evidence>
<evidence type="ECO:0000256" key="8">
    <source>
        <dbReference type="ARBA" id="ARBA00023242"/>
    </source>
</evidence>
<accession>A0A9P3HJE0</accession>
<protein>
    <recommendedName>
        <fullName evidence="2">histone acetyltransferase</fullName>
        <ecNumber evidence="2">2.3.1.48</ecNumber>
    </recommendedName>
</protein>
<feature type="compositionally biased region" description="Basic and acidic residues" evidence="10">
    <location>
        <begin position="482"/>
        <end position="493"/>
    </location>
</feature>
<keyword evidence="6" id="KW-0805">Transcription regulation</keyword>
<feature type="region of interest" description="Disordered" evidence="10">
    <location>
        <begin position="382"/>
        <end position="425"/>
    </location>
</feature>
<evidence type="ECO:0000256" key="3">
    <source>
        <dbReference type="ARBA" id="ARBA00022679"/>
    </source>
</evidence>
<comment type="caution">
    <text evidence="11">The sequence shown here is derived from an EMBL/GenBank/DDBJ whole genome shotgun (WGS) entry which is preliminary data.</text>
</comment>
<feature type="compositionally biased region" description="Low complexity" evidence="10">
    <location>
        <begin position="36"/>
        <end position="47"/>
    </location>
</feature>
<dbReference type="GO" id="GO:0006355">
    <property type="term" value="P:regulation of DNA-templated transcription"/>
    <property type="evidence" value="ECO:0007669"/>
    <property type="project" value="InterPro"/>
</dbReference>
<dbReference type="InterPro" id="IPR013178">
    <property type="entry name" value="Histone_AcTrfase_Rtt109/CBP"/>
</dbReference>
<dbReference type="EC" id="2.3.1.48" evidence="2"/>
<keyword evidence="7" id="KW-0804">Transcription</keyword>
<evidence type="ECO:0000256" key="5">
    <source>
        <dbReference type="ARBA" id="ARBA00022990"/>
    </source>
</evidence>
<evidence type="ECO:0000256" key="10">
    <source>
        <dbReference type="SAM" id="MobiDB-lite"/>
    </source>
</evidence>
<organism evidence="11 12">
    <name type="scientific">Entomortierella parvispora</name>
    <dbReference type="NCBI Taxonomy" id="205924"/>
    <lineage>
        <taxon>Eukaryota</taxon>
        <taxon>Fungi</taxon>
        <taxon>Fungi incertae sedis</taxon>
        <taxon>Mucoromycota</taxon>
        <taxon>Mortierellomycotina</taxon>
        <taxon>Mortierellomycetes</taxon>
        <taxon>Mortierellales</taxon>
        <taxon>Mortierellaceae</taxon>
        <taxon>Entomortierella</taxon>
    </lineage>
</organism>
<evidence type="ECO:0000313" key="11">
    <source>
        <dbReference type="EMBL" id="GJJ77804.1"/>
    </source>
</evidence>
<dbReference type="PANTHER" id="PTHR31571:SF2">
    <property type="entry name" value="HISTONE ACETYLTRANSFERASE RTT109"/>
    <property type="match status" value="1"/>
</dbReference>
<keyword evidence="8" id="KW-0539">Nucleus</keyword>
<dbReference type="InterPro" id="IPR016849">
    <property type="entry name" value="Rtt109"/>
</dbReference>
<evidence type="ECO:0000256" key="7">
    <source>
        <dbReference type="ARBA" id="ARBA00023163"/>
    </source>
</evidence>
<feature type="region of interest" description="Disordered" evidence="10">
    <location>
        <begin position="475"/>
        <end position="496"/>
    </location>
</feature>
<evidence type="ECO:0000313" key="12">
    <source>
        <dbReference type="Proteomes" id="UP000827284"/>
    </source>
</evidence>
<dbReference type="SMART" id="SM01250">
    <property type="entry name" value="KAT11"/>
    <property type="match status" value="1"/>
</dbReference>
<dbReference type="GO" id="GO:0005634">
    <property type="term" value="C:nucleus"/>
    <property type="evidence" value="ECO:0007669"/>
    <property type="project" value="UniProtKB-SubCell"/>
</dbReference>
<keyword evidence="5" id="KW-0007">Acetylation</keyword>
<proteinExistence type="predicted"/>
<dbReference type="InterPro" id="IPR051236">
    <property type="entry name" value="HAT_RTT109-like"/>
</dbReference>
<dbReference type="PROSITE" id="PS51728">
    <property type="entry name" value="RTT109_HAT"/>
    <property type="match status" value="1"/>
</dbReference>
<keyword evidence="3" id="KW-0808">Transferase</keyword>
<keyword evidence="12" id="KW-1185">Reference proteome</keyword>